<protein>
    <submittedName>
        <fullName evidence="1">Uncharacterized protein</fullName>
    </submittedName>
</protein>
<organism evidence="1 2">
    <name type="scientific">Niastella koreensis</name>
    <dbReference type="NCBI Taxonomy" id="354356"/>
    <lineage>
        <taxon>Bacteria</taxon>
        <taxon>Pseudomonadati</taxon>
        <taxon>Bacteroidota</taxon>
        <taxon>Chitinophagia</taxon>
        <taxon>Chitinophagales</taxon>
        <taxon>Chitinophagaceae</taxon>
        <taxon>Niastella</taxon>
    </lineage>
</organism>
<sequence length="466" mass="51669">MKKDQTFDWKSLETKLNAGLQQAHNHIHLNDTPFYPLAFHAEMPENHAFENGHLSFRFRDFSMRALNNTTLNTAACSYNDHELTIAMQLNDAALKGRYEINTKYAGKITLDTGGNMRELEVKYDPRTSGEAGTSDSGVPPLTQDEVDAMVTQARNQRDPIQGTTHGPALMSTYNEHSESYNTAFVTSARLRELWSAGGATTQMSRDTHDALNNNTVVNSSDKVYANGNTYNFNAASQQTNIAFALRIMSIQANNEGNTALGTKYNNAAKAAASFKETVNQTGDGTQPAHLTGPQVYDKLNDTTLNMIHLSDEQFNNMIDQAYDENTQEGGAGMAAMEKGWRILSGEERKMIRERMFLFQEELTAIKGIQPGLLWAGDCQANLNGLEAVVTLTYNKQTAGWKVKTSQVTLPGFYIEVDDKNWTGKTAGIVRERLANMHFVKSLLQSKIQTGIQSMLEKVVLQSLLPA</sequence>
<reference evidence="1 2" key="1">
    <citation type="submission" date="2016-04" db="EMBL/GenBank/DDBJ databases">
        <authorList>
            <person name="Chen L."/>
            <person name="Zhuang W."/>
            <person name="Wang G."/>
        </authorList>
    </citation>
    <scope>NUCLEOTIDE SEQUENCE [LARGE SCALE GENOMIC DNA]</scope>
    <source>
        <strain evidence="2">GR20</strain>
    </source>
</reference>
<dbReference type="Proteomes" id="UP000192277">
    <property type="component" value="Unassembled WGS sequence"/>
</dbReference>
<name>A0ABX3NX56_9BACT</name>
<comment type="caution">
    <text evidence="1">The sequence shown here is derived from an EMBL/GenBank/DDBJ whole genome shotgun (WGS) entry which is preliminary data.</text>
</comment>
<evidence type="ECO:0000313" key="1">
    <source>
        <dbReference type="EMBL" id="OQP45493.1"/>
    </source>
</evidence>
<proteinExistence type="predicted"/>
<gene>
    <name evidence="1" type="ORF">A4D02_33065</name>
</gene>
<dbReference type="EMBL" id="LWBO01000019">
    <property type="protein sequence ID" value="OQP45493.1"/>
    <property type="molecule type" value="Genomic_DNA"/>
</dbReference>
<keyword evidence="2" id="KW-1185">Reference proteome</keyword>
<evidence type="ECO:0000313" key="2">
    <source>
        <dbReference type="Proteomes" id="UP000192277"/>
    </source>
</evidence>
<accession>A0ABX3NX56</accession>
<dbReference type="RefSeq" id="WP_014217339.1">
    <property type="nucleotide sequence ID" value="NZ_LWBO01000019.1"/>
</dbReference>